<name>A0A5B0S7H1_PUCGR</name>
<gene>
    <name evidence="1" type="ORF">PGTUg99_007548</name>
</gene>
<organism evidence="1 2">
    <name type="scientific">Puccinia graminis f. sp. tritici</name>
    <dbReference type="NCBI Taxonomy" id="56615"/>
    <lineage>
        <taxon>Eukaryota</taxon>
        <taxon>Fungi</taxon>
        <taxon>Dikarya</taxon>
        <taxon>Basidiomycota</taxon>
        <taxon>Pucciniomycotina</taxon>
        <taxon>Pucciniomycetes</taxon>
        <taxon>Pucciniales</taxon>
        <taxon>Pucciniaceae</taxon>
        <taxon>Puccinia</taxon>
    </lineage>
</organism>
<sequence>MRAVHESRYFWTVKTNQPIRRSAPNGLRTDTLYDDRSVIQTLKRIDIASGFSLVFERELTEVERALGAQIRQDEGLIGED</sequence>
<evidence type="ECO:0000313" key="1">
    <source>
        <dbReference type="EMBL" id="KAA1133742.1"/>
    </source>
</evidence>
<proteinExistence type="predicted"/>
<evidence type="ECO:0000313" key="2">
    <source>
        <dbReference type="Proteomes" id="UP000325313"/>
    </source>
</evidence>
<reference evidence="1 2" key="1">
    <citation type="submission" date="2019-05" db="EMBL/GenBank/DDBJ databases">
        <title>Emergence of the Ug99 lineage of the wheat stem rust pathogen through somatic hybridization.</title>
        <authorList>
            <person name="Li F."/>
            <person name="Upadhyaya N.M."/>
            <person name="Sperschneider J."/>
            <person name="Matny O."/>
            <person name="Nguyen-Phuc H."/>
            <person name="Mago R."/>
            <person name="Raley C."/>
            <person name="Miller M.E."/>
            <person name="Silverstein K.A.T."/>
            <person name="Henningsen E."/>
            <person name="Hirsch C.D."/>
            <person name="Visser B."/>
            <person name="Pretorius Z.A."/>
            <person name="Steffenson B.J."/>
            <person name="Schwessinger B."/>
            <person name="Dodds P.N."/>
            <person name="Figueroa M."/>
        </authorList>
    </citation>
    <scope>NUCLEOTIDE SEQUENCE [LARGE SCALE GENOMIC DNA]</scope>
    <source>
        <strain evidence="1 2">Ug99</strain>
    </source>
</reference>
<dbReference type="Proteomes" id="UP000325313">
    <property type="component" value="Unassembled WGS sequence"/>
</dbReference>
<dbReference type="EMBL" id="VDEP01000070">
    <property type="protein sequence ID" value="KAA1133742.1"/>
    <property type="molecule type" value="Genomic_DNA"/>
</dbReference>
<dbReference type="AlphaFoldDB" id="A0A5B0S7H1"/>
<comment type="caution">
    <text evidence="1">The sequence shown here is derived from an EMBL/GenBank/DDBJ whole genome shotgun (WGS) entry which is preliminary data.</text>
</comment>
<protein>
    <submittedName>
        <fullName evidence="1">Uncharacterized protein</fullName>
    </submittedName>
</protein>
<accession>A0A5B0S7H1</accession>